<accession>A0AAD8XN67</accession>
<dbReference type="GeneID" id="85386551"/>
<feature type="chain" id="PRO_5041899612" evidence="1">
    <location>
        <begin position="27"/>
        <end position="112"/>
    </location>
</feature>
<proteinExistence type="predicted"/>
<protein>
    <submittedName>
        <fullName evidence="2">Uncharacterized protein</fullName>
    </submittedName>
</protein>
<organism evidence="2 3">
    <name type="scientific">Glomerella acutata</name>
    <name type="common">Colletotrichum acutatum</name>
    <dbReference type="NCBI Taxonomy" id="27357"/>
    <lineage>
        <taxon>Eukaryota</taxon>
        <taxon>Fungi</taxon>
        <taxon>Dikarya</taxon>
        <taxon>Ascomycota</taxon>
        <taxon>Pezizomycotina</taxon>
        <taxon>Sordariomycetes</taxon>
        <taxon>Hypocreomycetidae</taxon>
        <taxon>Glomerellales</taxon>
        <taxon>Glomerellaceae</taxon>
        <taxon>Colletotrichum</taxon>
        <taxon>Colletotrichum acutatum species complex</taxon>
    </lineage>
</organism>
<evidence type="ECO:0000313" key="2">
    <source>
        <dbReference type="EMBL" id="KAK1730470.1"/>
    </source>
</evidence>
<dbReference type="RefSeq" id="XP_060370525.1">
    <property type="nucleotide sequence ID" value="XM_060502652.1"/>
</dbReference>
<dbReference type="AlphaFoldDB" id="A0AAD8XN67"/>
<keyword evidence="1" id="KW-0732">Signal</keyword>
<evidence type="ECO:0000256" key="1">
    <source>
        <dbReference type="SAM" id="SignalP"/>
    </source>
</evidence>
<reference evidence="2" key="1">
    <citation type="submission" date="2021-12" db="EMBL/GenBank/DDBJ databases">
        <title>Comparative genomics, transcriptomics and evolutionary studies reveal genomic signatures of adaptation to plant cell wall in hemibiotrophic fungi.</title>
        <authorList>
            <consortium name="DOE Joint Genome Institute"/>
            <person name="Baroncelli R."/>
            <person name="Diaz J.F."/>
            <person name="Benocci T."/>
            <person name="Peng M."/>
            <person name="Battaglia E."/>
            <person name="Haridas S."/>
            <person name="Andreopoulos W."/>
            <person name="Labutti K."/>
            <person name="Pangilinan J."/>
            <person name="Floch G.L."/>
            <person name="Makela M.R."/>
            <person name="Henrissat B."/>
            <person name="Grigoriev I.V."/>
            <person name="Crouch J.A."/>
            <person name="De Vries R.P."/>
            <person name="Sukno S.A."/>
            <person name="Thon M.R."/>
        </authorList>
    </citation>
    <scope>NUCLEOTIDE SEQUENCE</scope>
    <source>
        <strain evidence="2">CBS 112980</strain>
    </source>
</reference>
<sequence length="112" mass="12365">MLCLRQRSLSRALLGILSLSILPVRAAYFTEPPSFEIDRTGARVTVPDLNSTYVLGQKVHITWEVPTVPWISLSLVHWGQDAGIAVASFISKIDNIARCSSMIILTDALRSQ</sequence>
<comment type="caution">
    <text evidence="2">The sequence shown here is derived from an EMBL/GenBank/DDBJ whole genome shotgun (WGS) entry which is preliminary data.</text>
</comment>
<keyword evidence="3" id="KW-1185">Reference proteome</keyword>
<dbReference type="EMBL" id="JAHMHS010000006">
    <property type="protein sequence ID" value="KAK1730470.1"/>
    <property type="molecule type" value="Genomic_DNA"/>
</dbReference>
<evidence type="ECO:0000313" key="3">
    <source>
        <dbReference type="Proteomes" id="UP001244207"/>
    </source>
</evidence>
<dbReference type="Proteomes" id="UP001244207">
    <property type="component" value="Unassembled WGS sequence"/>
</dbReference>
<feature type="signal peptide" evidence="1">
    <location>
        <begin position="1"/>
        <end position="26"/>
    </location>
</feature>
<name>A0AAD8XN67_GLOAC</name>
<gene>
    <name evidence="2" type="ORF">BDZ83DRAFT_372819</name>
</gene>